<dbReference type="Gene3D" id="1.20.1250.20">
    <property type="entry name" value="MFS general substrate transporter like domains"/>
    <property type="match status" value="1"/>
</dbReference>
<feature type="transmembrane region" description="Helical" evidence="6">
    <location>
        <begin position="448"/>
        <end position="467"/>
    </location>
</feature>
<dbReference type="InterPro" id="IPR050360">
    <property type="entry name" value="MFS_Sugar_Transporters"/>
</dbReference>
<dbReference type="InterPro" id="IPR020846">
    <property type="entry name" value="MFS_dom"/>
</dbReference>
<feature type="transmembrane region" description="Helical" evidence="6">
    <location>
        <begin position="120"/>
        <end position="144"/>
    </location>
</feature>
<feature type="transmembrane region" description="Helical" evidence="6">
    <location>
        <begin position="269"/>
        <end position="289"/>
    </location>
</feature>
<dbReference type="GO" id="GO:0005351">
    <property type="term" value="F:carbohydrate:proton symporter activity"/>
    <property type="evidence" value="ECO:0007669"/>
    <property type="project" value="TreeGrafter"/>
</dbReference>
<evidence type="ECO:0000256" key="6">
    <source>
        <dbReference type="SAM" id="Phobius"/>
    </source>
</evidence>
<feature type="transmembrane region" description="Helical" evidence="6">
    <location>
        <begin position="312"/>
        <end position="332"/>
    </location>
</feature>
<dbReference type="EMBL" id="JAZDUA010000896">
    <property type="protein sequence ID" value="KAK7788929.1"/>
    <property type="molecule type" value="Genomic_DNA"/>
</dbReference>
<feature type="transmembrane region" description="Helical" evidence="6">
    <location>
        <begin position="339"/>
        <end position="360"/>
    </location>
</feature>
<evidence type="ECO:0000256" key="3">
    <source>
        <dbReference type="ARBA" id="ARBA00022692"/>
    </source>
</evidence>
<feature type="domain" description="Major facilitator superfamily (MFS) profile" evidence="7">
    <location>
        <begin position="1"/>
        <end position="470"/>
    </location>
</feature>
<dbReference type="GO" id="GO:0016020">
    <property type="term" value="C:membrane"/>
    <property type="evidence" value="ECO:0007669"/>
    <property type="project" value="UniProtKB-SubCell"/>
</dbReference>
<evidence type="ECO:0000313" key="9">
    <source>
        <dbReference type="Proteomes" id="UP001378592"/>
    </source>
</evidence>
<evidence type="ECO:0000259" key="7">
    <source>
        <dbReference type="PROSITE" id="PS50850"/>
    </source>
</evidence>
<comment type="caution">
    <text evidence="8">The sequence shown here is derived from an EMBL/GenBank/DDBJ whole genome shotgun (WGS) entry which is preliminary data.</text>
</comment>
<gene>
    <name evidence="8" type="ORF">R5R35_013300</name>
</gene>
<keyword evidence="4 6" id="KW-1133">Transmembrane helix</keyword>
<feature type="transmembrane region" description="Helical" evidence="6">
    <location>
        <begin position="156"/>
        <end position="178"/>
    </location>
</feature>
<dbReference type="Proteomes" id="UP001378592">
    <property type="component" value="Unassembled WGS sequence"/>
</dbReference>
<feature type="transmembrane region" description="Helical" evidence="6">
    <location>
        <begin position="20"/>
        <end position="36"/>
    </location>
</feature>
<reference evidence="8 9" key="1">
    <citation type="submission" date="2024-03" db="EMBL/GenBank/DDBJ databases">
        <title>The genome assembly and annotation of the cricket Gryllus longicercus Weissman &amp; Gray.</title>
        <authorList>
            <person name="Szrajer S."/>
            <person name="Gray D."/>
            <person name="Ylla G."/>
        </authorList>
    </citation>
    <scope>NUCLEOTIDE SEQUENCE [LARGE SCALE GENOMIC DNA]</scope>
    <source>
        <strain evidence="8">DAG 2021-001</strain>
        <tissue evidence="8">Whole body minus gut</tissue>
    </source>
</reference>
<feature type="transmembrane region" description="Helical" evidence="6">
    <location>
        <begin position="97"/>
        <end position="114"/>
    </location>
</feature>
<dbReference type="PROSITE" id="PS50850">
    <property type="entry name" value="MFS"/>
    <property type="match status" value="1"/>
</dbReference>
<accession>A0AAN9YXU1</accession>
<evidence type="ECO:0000256" key="4">
    <source>
        <dbReference type="ARBA" id="ARBA00022989"/>
    </source>
</evidence>
<feature type="transmembrane region" description="Helical" evidence="6">
    <location>
        <begin position="72"/>
        <end position="90"/>
    </location>
</feature>
<dbReference type="SUPFAM" id="SSF103473">
    <property type="entry name" value="MFS general substrate transporter"/>
    <property type="match status" value="1"/>
</dbReference>
<evidence type="ECO:0000256" key="1">
    <source>
        <dbReference type="ARBA" id="ARBA00004141"/>
    </source>
</evidence>
<feature type="transmembrane region" description="Helical" evidence="6">
    <location>
        <begin position="409"/>
        <end position="428"/>
    </location>
</feature>
<feature type="transmembrane region" description="Helical" evidence="6">
    <location>
        <begin position="184"/>
        <end position="205"/>
    </location>
</feature>
<comment type="subcellular location">
    <subcellularLocation>
        <location evidence="1">Membrane</location>
        <topology evidence="1">Multi-pass membrane protein</topology>
    </subcellularLocation>
</comment>
<name>A0AAN9YXU1_9ORTH</name>
<evidence type="ECO:0000256" key="5">
    <source>
        <dbReference type="ARBA" id="ARBA00023136"/>
    </source>
</evidence>
<dbReference type="Pfam" id="PF00083">
    <property type="entry name" value="Sugar_tr"/>
    <property type="match status" value="1"/>
</dbReference>
<dbReference type="AlphaFoldDB" id="A0AAN9YXU1"/>
<organism evidence="8 9">
    <name type="scientific">Gryllus longicercus</name>
    <dbReference type="NCBI Taxonomy" id="2509291"/>
    <lineage>
        <taxon>Eukaryota</taxon>
        <taxon>Metazoa</taxon>
        <taxon>Ecdysozoa</taxon>
        <taxon>Arthropoda</taxon>
        <taxon>Hexapoda</taxon>
        <taxon>Insecta</taxon>
        <taxon>Pterygota</taxon>
        <taxon>Neoptera</taxon>
        <taxon>Polyneoptera</taxon>
        <taxon>Orthoptera</taxon>
        <taxon>Ensifera</taxon>
        <taxon>Gryllidea</taxon>
        <taxon>Grylloidea</taxon>
        <taxon>Gryllidae</taxon>
        <taxon>Gryllinae</taxon>
        <taxon>Gryllus</taxon>
    </lineage>
</organism>
<feature type="transmembrane region" description="Helical" evidence="6">
    <location>
        <begin position="376"/>
        <end position="397"/>
    </location>
</feature>
<proteinExistence type="inferred from homology"/>
<dbReference type="PANTHER" id="PTHR48022:SF2">
    <property type="entry name" value="PLASTIDIC GLUCOSE TRANSPORTER 4"/>
    <property type="match status" value="1"/>
</dbReference>
<dbReference type="PANTHER" id="PTHR48022">
    <property type="entry name" value="PLASTIDIC GLUCOSE TRANSPORTER 4"/>
    <property type="match status" value="1"/>
</dbReference>
<protein>
    <recommendedName>
        <fullName evidence="7">Major facilitator superfamily (MFS) profile domain-containing protein</fullName>
    </recommendedName>
</protein>
<keyword evidence="9" id="KW-1185">Reference proteome</keyword>
<comment type="similarity">
    <text evidence="2">Belongs to the major facilitator superfamily. Sugar transporter (TC 2.A.1.1) family.</text>
</comment>
<evidence type="ECO:0000256" key="2">
    <source>
        <dbReference type="ARBA" id="ARBA00010992"/>
    </source>
</evidence>
<sequence>MDNSAIEEPGVWYRVRHVRTIIIAVTVSFVIVPQFLNGMSFNGVTHDITDVWHTKGDWPHLRSWDEVRRTTQISYIVVGTLASALFAFLFERYRRKTCLYLVCTCHFITSILLICTNSYWLLHVTRAFCAIGDVGAGMFCVIYVSEIAPYEIRGGLVAIHKLLYDFIDIIPFAIYLLHIPLKSLPFSFVSIAISVFVAICTYVCVPESPIYFLRRDDMTGALESFTFLHKNETDVNQILSNKKNILKATRSDFETTTNIFQDYFNRRTLTFSCIAIALYLLRIMASFWLKGYGSEAVLWGLPKFKLSLSPRFWIMQELSIIFCNLLAIALCDRVGRRKLFLVSAFVSSISSVVCGVILIAEQYNLNNETVWDRLQIVYYVFNVLHLLSFNMGLNFLPEVLIADIFPPKILNIQVAMLSSFHISADYVLHYEINSPWNDHTSLIEYWLLWIFGGLSFFLTFFIVKFLSETKRRPPGFMYIEIEDRVLYSALQDDME</sequence>
<keyword evidence="5 6" id="KW-0472">Membrane</keyword>
<keyword evidence="3 6" id="KW-0812">Transmembrane</keyword>
<dbReference type="InterPro" id="IPR005828">
    <property type="entry name" value="MFS_sugar_transport-like"/>
</dbReference>
<evidence type="ECO:0000313" key="8">
    <source>
        <dbReference type="EMBL" id="KAK7788929.1"/>
    </source>
</evidence>
<dbReference type="InterPro" id="IPR036259">
    <property type="entry name" value="MFS_trans_sf"/>
</dbReference>